<dbReference type="PANTHER" id="PTHR34653">
    <property type="match status" value="1"/>
</dbReference>
<dbReference type="OrthoDB" id="8481852at2"/>
<dbReference type="GO" id="GO:0009425">
    <property type="term" value="C:bacterial-type flagellum basal body"/>
    <property type="evidence" value="ECO:0007669"/>
    <property type="project" value="UniProtKB-SubCell"/>
</dbReference>
<evidence type="ECO:0000313" key="6">
    <source>
        <dbReference type="Proteomes" id="UP000199236"/>
    </source>
</evidence>
<keyword evidence="5" id="KW-0966">Cell projection</keyword>
<accession>A0A1I5J1A4</accession>
<proteinExistence type="inferred from homology"/>
<comment type="subcellular location">
    <subcellularLocation>
        <location evidence="1 4">Bacterial flagellum basal body</location>
    </subcellularLocation>
</comment>
<comment type="similarity">
    <text evidence="2 4">Belongs to the FliE family.</text>
</comment>
<dbReference type="InterPro" id="IPR001624">
    <property type="entry name" value="FliE"/>
</dbReference>
<evidence type="ECO:0000256" key="2">
    <source>
        <dbReference type="ARBA" id="ARBA00009272"/>
    </source>
</evidence>
<dbReference type="AlphaFoldDB" id="A0A1I5J1A4"/>
<evidence type="ECO:0000256" key="4">
    <source>
        <dbReference type="HAMAP-Rule" id="MF_00724"/>
    </source>
</evidence>
<name>A0A1I5J1A4_9HYPH</name>
<keyword evidence="5" id="KW-0969">Cilium</keyword>
<dbReference type="Proteomes" id="UP000199236">
    <property type="component" value="Unassembled WGS sequence"/>
</dbReference>
<reference evidence="5 6" key="1">
    <citation type="submission" date="2016-10" db="EMBL/GenBank/DDBJ databases">
        <authorList>
            <person name="de Groot N.N."/>
        </authorList>
    </citation>
    <scope>NUCLEOTIDE SEQUENCE [LARGE SCALE GENOMIC DNA]</scope>
    <source>
        <strain evidence="5 6">CGMCC 1.9157</strain>
    </source>
</reference>
<dbReference type="HAMAP" id="MF_00724">
    <property type="entry name" value="FliE"/>
    <property type="match status" value="1"/>
</dbReference>
<dbReference type="GO" id="GO:0071973">
    <property type="term" value="P:bacterial-type flagellum-dependent cell motility"/>
    <property type="evidence" value="ECO:0007669"/>
    <property type="project" value="InterPro"/>
</dbReference>
<dbReference type="GO" id="GO:0005198">
    <property type="term" value="F:structural molecule activity"/>
    <property type="evidence" value="ECO:0007669"/>
    <property type="project" value="InterPro"/>
</dbReference>
<dbReference type="RefSeq" id="WP_090074354.1">
    <property type="nucleotide sequence ID" value="NZ_FOVR01000010.1"/>
</dbReference>
<keyword evidence="6" id="KW-1185">Reference proteome</keyword>
<organism evidence="5 6">
    <name type="scientific">Cohaesibacter marisflavi</name>
    <dbReference type="NCBI Taxonomy" id="655353"/>
    <lineage>
        <taxon>Bacteria</taxon>
        <taxon>Pseudomonadati</taxon>
        <taxon>Pseudomonadota</taxon>
        <taxon>Alphaproteobacteria</taxon>
        <taxon>Hyphomicrobiales</taxon>
        <taxon>Cohaesibacteraceae</taxon>
    </lineage>
</organism>
<sequence length="106" mass="11279">MINTSLSAANAYNLAQQLTNQTNPDQSLQKAADTKPDFGAMVKDGVQGVLDKGDVAEKTATSMIDGKADVVDVVTAVAETEVALETMVSIRDRVISSYESIMQMPI</sequence>
<dbReference type="EMBL" id="FOVR01000010">
    <property type="protein sequence ID" value="SFO66578.1"/>
    <property type="molecule type" value="Genomic_DNA"/>
</dbReference>
<keyword evidence="3 4" id="KW-0975">Bacterial flagellum</keyword>
<dbReference type="PANTHER" id="PTHR34653:SF1">
    <property type="entry name" value="FLAGELLAR HOOK-BASAL BODY COMPLEX PROTEIN FLIE"/>
    <property type="match status" value="1"/>
</dbReference>
<evidence type="ECO:0000313" key="5">
    <source>
        <dbReference type="EMBL" id="SFO66578.1"/>
    </source>
</evidence>
<keyword evidence="5" id="KW-0282">Flagellum</keyword>
<evidence type="ECO:0000256" key="1">
    <source>
        <dbReference type="ARBA" id="ARBA00004117"/>
    </source>
</evidence>
<evidence type="ECO:0000256" key="3">
    <source>
        <dbReference type="ARBA" id="ARBA00023143"/>
    </source>
</evidence>
<dbReference type="GO" id="GO:0003774">
    <property type="term" value="F:cytoskeletal motor activity"/>
    <property type="evidence" value="ECO:0007669"/>
    <property type="project" value="InterPro"/>
</dbReference>
<dbReference type="Pfam" id="PF02049">
    <property type="entry name" value="FliE"/>
    <property type="match status" value="1"/>
</dbReference>
<dbReference type="STRING" id="655353.SAMN04488056_110140"/>
<protein>
    <recommendedName>
        <fullName evidence="4">Flagellar hook-basal body complex protein FliE</fullName>
    </recommendedName>
</protein>
<gene>
    <name evidence="4" type="primary">fliE</name>
    <name evidence="5" type="ORF">SAMN04488056_110140</name>
</gene>